<dbReference type="AlphaFoldDB" id="A0AAP8SWT1"/>
<dbReference type="RefSeq" id="WP_102477809.1">
    <property type="nucleotide sequence ID" value="NZ_MDBO01000075.1"/>
</dbReference>
<gene>
    <name evidence="1" type="ORF">BCS93_11305</name>
</gene>
<organism evidence="1 2">
    <name type="scientific">Vibrio breoganii</name>
    <dbReference type="NCBI Taxonomy" id="553239"/>
    <lineage>
        <taxon>Bacteria</taxon>
        <taxon>Pseudomonadati</taxon>
        <taxon>Pseudomonadota</taxon>
        <taxon>Gammaproteobacteria</taxon>
        <taxon>Vibrionales</taxon>
        <taxon>Vibrionaceae</taxon>
        <taxon>Vibrio</taxon>
    </lineage>
</organism>
<name>A0AAP8SWT1_9VIBR</name>
<accession>A0AAP8SWT1</accession>
<evidence type="ECO:0000313" key="2">
    <source>
        <dbReference type="Proteomes" id="UP000235611"/>
    </source>
</evidence>
<reference evidence="2" key="1">
    <citation type="submission" date="2016-07" db="EMBL/GenBank/DDBJ databases">
        <title>Nontailed viruses are major unrecognized killers of bacteria in the ocean.</title>
        <authorList>
            <person name="Kauffman K."/>
            <person name="Hussain F."/>
            <person name="Yang J."/>
            <person name="Arevalo P."/>
            <person name="Brown J."/>
            <person name="Cutler M."/>
            <person name="Kelly L."/>
            <person name="Polz M.F."/>
        </authorList>
    </citation>
    <scope>NUCLEOTIDE SEQUENCE [LARGE SCALE GENOMIC DNA]</scope>
    <source>
        <strain evidence="2">10N.222.49.A5</strain>
    </source>
</reference>
<dbReference type="EMBL" id="MDBO01000075">
    <property type="protein sequence ID" value="PMP10255.1"/>
    <property type="molecule type" value="Genomic_DNA"/>
</dbReference>
<sequence length="101" mass="11790">MKNSEFVTVIGKPISTELRNFVRVLYNNRREGITKAQIIAELGCSEERLRTMTINLQRSHKVIIEFTQVKGRSGHLYMIKGLEPEDPLRTWEVQLLNRVFC</sequence>
<protein>
    <submittedName>
        <fullName evidence="1">Uncharacterized protein</fullName>
    </submittedName>
</protein>
<dbReference type="Proteomes" id="UP000235611">
    <property type="component" value="Unassembled WGS sequence"/>
</dbReference>
<proteinExistence type="predicted"/>
<comment type="caution">
    <text evidence="1">The sequence shown here is derived from an EMBL/GenBank/DDBJ whole genome shotgun (WGS) entry which is preliminary data.</text>
</comment>
<evidence type="ECO:0000313" key="1">
    <source>
        <dbReference type="EMBL" id="PMP10255.1"/>
    </source>
</evidence>